<evidence type="ECO:0000313" key="1">
    <source>
        <dbReference type="EMBL" id="KAB5553142.1"/>
    </source>
</evidence>
<dbReference type="PANTHER" id="PTHR35506:SF1">
    <property type="entry name" value="OS02G0135600 PROTEIN"/>
    <property type="match status" value="1"/>
</dbReference>
<proteinExistence type="predicted"/>
<organism evidence="1 2">
    <name type="scientific">Salix brachista</name>
    <dbReference type="NCBI Taxonomy" id="2182728"/>
    <lineage>
        <taxon>Eukaryota</taxon>
        <taxon>Viridiplantae</taxon>
        <taxon>Streptophyta</taxon>
        <taxon>Embryophyta</taxon>
        <taxon>Tracheophyta</taxon>
        <taxon>Spermatophyta</taxon>
        <taxon>Magnoliopsida</taxon>
        <taxon>eudicotyledons</taxon>
        <taxon>Gunneridae</taxon>
        <taxon>Pentapetalae</taxon>
        <taxon>rosids</taxon>
        <taxon>fabids</taxon>
        <taxon>Malpighiales</taxon>
        <taxon>Salicaceae</taxon>
        <taxon>Saliceae</taxon>
        <taxon>Salix</taxon>
    </lineage>
</organism>
<protein>
    <submittedName>
        <fullName evidence="1">Uncharacterized protein</fullName>
    </submittedName>
</protein>
<dbReference type="PANTHER" id="PTHR35506">
    <property type="entry name" value="OS02G0135600 PROTEIN"/>
    <property type="match status" value="1"/>
</dbReference>
<keyword evidence="2" id="KW-1185">Reference proteome</keyword>
<dbReference type="AlphaFoldDB" id="A0A5N5MDT1"/>
<reference evidence="2" key="1">
    <citation type="journal article" date="2019" name="Gigascience">
        <title>De novo genome assembly of the endangered Acer yangbiense, a plant species with extremely small populations endemic to Yunnan Province, China.</title>
        <authorList>
            <person name="Yang J."/>
            <person name="Wariss H.M."/>
            <person name="Tao L."/>
            <person name="Zhang R."/>
            <person name="Yun Q."/>
            <person name="Hollingsworth P."/>
            <person name="Dao Z."/>
            <person name="Luo G."/>
            <person name="Guo H."/>
            <person name="Ma Y."/>
            <person name="Sun W."/>
        </authorList>
    </citation>
    <scope>NUCLEOTIDE SEQUENCE [LARGE SCALE GENOMIC DNA]</scope>
    <source>
        <strain evidence="2">cv. br00</strain>
    </source>
</reference>
<evidence type="ECO:0000313" key="2">
    <source>
        <dbReference type="Proteomes" id="UP000326939"/>
    </source>
</evidence>
<dbReference type="EMBL" id="VDCV01000006">
    <property type="protein sequence ID" value="KAB5553142.1"/>
    <property type="molecule type" value="Genomic_DNA"/>
</dbReference>
<dbReference type="Proteomes" id="UP000326939">
    <property type="component" value="Chromosome 6"/>
</dbReference>
<gene>
    <name evidence="1" type="ORF">DKX38_010453</name>
</gene>
<sequence>MADKASRGLVIYGDGLASFINPSHAHLHSLASKAFCGFLSLPNAPPSVEMLDLLLCDFDVISISNMVTGFDNTHANVDVTDLLYFELKTMFLIAESEDERIVREFAYLLDACEAYQNVNSQNTSIPTISERFMGMKAAIITNNPGLKSFGGKLGLTVFSFNDINGNEFSLSGSSTDFVTSELLKLLGFQEGKTLETSQFDLVFVHVGAGERVNGEGQKTIAIDVEYIDALVDGIMRIAQPGSEIGSRLHLSLVMSFGYVTEGDGRDLSILTSKDEMDPALSKLFPRQSYTMKGEKPRNDVRYHCPLLIAQWQYAVTRVDMADTFSFKDFKERGGNLVIPADRFLHEVAFKLWKAPKYGA</sequence>
<accession>A0A5N5MDT1</accession>
<comment type="caution">
    <text evidence="1">The sequence shown here is derived from an EMBL/GenBank/DDBJ whole genome shotgun (WGS) entry which is preliminary data.</text>
</comment>
<name>A0A5N5MDT1_9ROSI</name>